<protein>
    <submittedName>
        <fullName evidence="1">Uncharacterized protein</fullName>
    </submittedName>
</protein>
<organism evidence="1 2">
    <name type="scientific">Portunus trituberculatus</name>
    <name type="common">Swimming crab</name>
    <name type="synonym">Neptunus trituberculatus</name>
    <dbReference type="NCBI Taxonomy" id="210409"/>
    <lineage>
        <taxon>Eukaryota</taxon>
        <taxon>Metazoa</taxon>
        <taxon>Ecdysozoa</taxon>
        <taxon>Arthropoda</taxon>
        <taxon>Crustacea</taxon>
        <taxon>Multicrustacea</taxon>
        <taxon>Malacostraca</taxon>
        <taxon>Eumalacostraca</taxon>
        <taxon>Eucarida</taxon>
        <taxon>Decapoda</taxon>
        <taxon>Pleocyemata</taxon>
        <taxon>Brachyura</taxon>
        <taxon>Eubrachyura</taxon>
        <taxon>Portunoidea</taxon>
        <taxon>Portunidae</taxon>
        <taxon>Portuninae</taxon>
        <taxon>Portunus</taxon>
    </lineage>
</organism>
<dbReference type="EMBL" id="VSRR010122580">
    <property type="protein sequence ID" value="MPD00368.1"/>
    <property type="molecule type" value="Genomic_DNA"/>
</dbReference>
<evidence type="ECO:0000313" key="2">
    <source>
        <dbReference type="Proteomes" id="UP000324222"/>
    </source>
</evidence>
<gene>
    <name evidence="1" type="ORF">E2C01_095834</name>
</gene>
<dbReference type="Proteomes" id="UP000324222">
    <property type="component" value="Unassembled WGS sequence"/>
</dbReference>
<accession>A0A5B7K529</accession>
<reference evidence="1 2" key="1">
    <citation type="submission" date="2019-05" db="EMBL/GenBank/DDBJ databases">
        <title>Another draft genome of Portunus trituberculatus and its Hox gene families provides insights of decapod evolution.</title>
        <authorList>
            <person name="Jeong J.-H."/>
            <person name="Song I."/>
            <person name="Kim S."/>
            <person name="Choi T."/>
            <person name="Kim D."/>
            <person name="Ryu S."/>
            <person name="Kim W."/>
        </authorList>
    </citation>
    <scope>NUCLEOTIDE SEQUENCE [LARGE SCALE GENOMIC DNA]</scope>
    <source>
        <tissue evidence="1">Muscle</tissue>
    </source>
</reference>
<comment type="caution">
    <text evidence="1">The sequence shown here is derived from an EMBL/GenBank/DDBJ whole genome shotgun (WGS) entry which is preliminary data.</text>
</comment>
<name>A0A5B7K529_PORTR</name>
<proteinExistence type="predicted"/>
<sequence>MLMWTLAVHLAQKFEVLNTQVEEAVKWKNAAKLSHLRHLHYKLR</sequence>
<dbReference type="AlphaFoldDB" id="A0A5B7K529"/>
<evidence type="ECO:0000313" key="1">
    <source>
        <dbReference type="EMBL" id="MPD00368.1"/>
    </source>
</evidence>
<keyword evidence="2" id="KW-1185">Reference proteome</keyword>